<dbReference type="InterPro" id="IPR004101">
    <property type="entry name" value="Mur_ligase_C"/>
</dbReference>
<evidence type="ECO:0000256" key="4">
    <source>
        <dbReference type="ARBA" id="ARBA00022984"/>
    </source>
</evidence>
<feature type="binding site" evidence="7">
    <location>
        <position position="189"/>
    </location>
    <ligand>
        <name>UDP-N-acetyl-alpha-D-muramoyl-L-alanyl-D-glutamate</name>
        <dbReference type="ChEBI" id="CHEBI:83900"/>
    </ligand>
</feature>
<dbReference type="GO" id="GO:0005524">
    <property type="term" value="F:ATP binding"/>
    <property type="evidence" value="ECO:0007669"/>
    <property type="project" value="UniProtKB-UniRule"/>
</dbReference>
<dbReference type="InterPro" id="IPR036615">
    <property type="entry name" value="Mur_ligase_C_dom_sf"/>
</dbReference>
<keyword evidence="3 7" id="KW-0133">Cell shape</keyword>
<feature type="binding site" evidence="7">
    <location>
        <position position="449"/>
    </location>
    <ligand>
        <name>meso-2,6-diaminopimelate</name>
        <dbReference type="ChEBI" id="CHEBI:57791"/>
    </ligand>
</feature>
<feature type="domain" description="Mur ligase central" evidence="11">
    <location>
        <begin position="119"/>
        <end position="299"/>
    </location>
</feature>
<dbReference type="GO" id="GO:0000287">
    <property type="term" value="F:magnesium ion binding"/>
    <property type="evidence" value="ECO:0007669"/>
    <property type="project" value="UniProtKB-UniRule"/>
</dbReference>
<dbReference type="AlphaFoldDB" id="A0AAE9Y2W0"/>
<evidence type="ECO:0000256" key="6">
    <source>
        <dbReference type="ARBA" id="ARBA00023316"/>
    </source>
</evidence>
<comment type="pathway">
    <text evidence="7 8">Cell wall biogenesis; peptidoglycan biosynthesis.</text>
</comment>
<gene>
    <name evidence="7" type="primary">murE</name>
    <name evidence="12" type="ORF">PO878_12020</name>
</gene>
<accession>A0AAE9Y2W0</accession>
<keyword evidence="5 7" id="KW-0131">Cell cycle</keyword>
<dbReference type="SUPFAM" id="SSF63418">
    <property type="entry name" value="MurE/MurF N-terminal domain"/>
    <property type="match status" value="1"/>
</dbReference>
<dbReference type="HAMAP" id="MF_00208">
    <property type="entry name" value="MurE"/>
    <property type="match status" value="1"/>
</dbReference>
<dbReference type="GO" id="GO:0008765">
    <property type="term" value="F:UDP-N-acetylmuramoylalanyl-D-glutamate-2,6-diaminopimelate ligase activity"/>
    <property type="evidence" value="ECO:0007669"/>
    <property type="project" value="UniProtKB-UniRule"/>
</dbReference>
<dbReference type="InterPro" id="IPR005761">
    <property type="entry name" value="UDP-N-AcMur-Glu-dNH2Pim_ligase"/>
</dbReference>
<comment type="caution">
    <text evidence="7">Lacks conserved residue(s) required for the propagation of feature annotation.</text>
</comment>
<comment type="similarity">
    <text evidence="1 7">Belongs to the MurCDEF family. MurE subfamily.</text>
</comment>
<dbReference type="NCBIfam" id="TIGR01085">
    <property type="entry name" value="murE"/>
    <property type="match status" value="1"/>
</dbReference>
<dbReference type="KEGG" id="ima:PO878_12020"/>
<keyword evidence="7" id="KW-0460">Magnesium</keyword>
<dbReference type="GO" id="GO:0051301">
    <property type="term" value="P:cell division"/>
    <property type="evidence" value="ECO:0007669"/>
    <property type="project" value="UniProtKB-KW"/>
</dbReference>
<keyword evidence="4 7" id="KW-0573">Peptidoglycan synthesis</keyword>
<feature type="binding site" evidence="7">
    <location>
        <begin position="394"/>
        <end position="397"/>
    </location>
    <ligand>
        <name>meso-2,6-diaminopimelate</name>
        <dbReference type="ChEBI" id="CHEBI:57791"/>
    </ligand>
</feature>
<dbReference type="NCBIfam" id="NF001126">
    <property type="entry name" value="PRK00139.1-4"/>
    <property type="match status" value="1"/>
</dbReference>
<comment type="catalytic activity">
    <reaction evidence="7">
        <text>UDP-N-acetyl-alpha-D-muramoyl-L-alanyl-D-glutamate + meso-2,6-diaminopimelate + ATP = UDP-N-acetyl-alpha-D-muramoyl-L-alanyl-gamma-D-glutamyl-meso-2,6-diaminopimelate + ADP + phosphate + H(+)</text>
        <dbReference type="Rhea" id="RHEA:23676"/>
        <dbReference type="ChEBI" id="CHEBI:15378"/>
        <dbReference type="ChEBI" id="CHEBI:30616"/>
        <dbReference type="ChEBI" id="CHEBI:43474"/>
        <dbReference type="ChEBI" id="CHEBI:57791"/>
        <dbReference type="ChEBI" id="CHEBI:83900"/>
        <dbReference type="ChEBI" id="CHEBI:83905"/>
        <dbReference type="ChEBI" id="CHEBI:456216"/>
        <dbReference type="EC" id="6.3.2.13"/>
    </reaction>
</comment>
<evidence type="ECO:0000313" key="12">
    <source>
        <dbReference type="EMBL" id="WCO65225.1"/>
    </source>
</evidence>
<feature type="binding site" evidence="7">
    <location>
        <position position="43"/>
    </location>
    <ligand>
        <name>UDP-N-acetyl-alpha-D-muramoyl-L-alanyl-D-glutamate</name>
        <dbReference type="ChEBI" id="CHEBI:83900"/>
    </ligand>
</feature>
<dbReference type="EMBL" id="CP116942">
    <property type="protein sequence ID" value="WCO65225.1"/>
    <property type="molecule type" value="Genomic_DNA"/>
</dbReference>
<evidence type="ECO:0000259" key="9">
    <source>
        <dbReference type="Pfam" id="PF01225"/>
    </source>
</evidence>
<evidence type="ECO:0000259" key="10">
    <source>
        <dbReference type="Pfam" id="PF02875"/>
    </source>
</evidence>
<dbReference type="GO" id="GO:0005737">
    <property type="term" value="C:cytoplasm"/>
    <property type="evidence" value="ECO:0007669"/>
    <property type="project" value="UniProtKB-SubCell"/>
</dbReference>
<dbReference type="GO" id="GO:0071555">
    <property type="term" value="P:cell wall organization"/>
    <property type="evidence" value="ECO:0007669"/>
    <property type="project" value="UniProtKB-KW"/>
</dbReference>
<dbReference type="InterPro" id="IPR013221">
    <property type="entry name" value="Mur_ligase_cen"/>
</dbReference>
<feature type="domain" description="Mur ligase N-terminal catalytic" evidence="9">
    <location>
        <begin position="40"/>
        <end position="83"/>
    </location>
</feature>
<evidence type="ECO:0000256" key="3">
    <source>
        <dbReference type="ARBA" id="ARBA00022960"/>
    </source>
</evidence>
<evidence type="ECO:0000256" key="7">
    <source>
        <dbReference type="HAMAP-Rule" id="MF_00208"/>
    </source>
</evidence>
<dbReference type="GO" id="GO:0008360">
    <property type="term" value="P:regulation of cell shape"/>
    <property type="evidence" value="ECO:0007669"/>
    <property type="project" value="UniProtKB-KW"/>
</dbReference>
<feature type="binding site" evidence="7">
    <location>
        <position position="187"/>
    </location>
    <ligand>
        <name>UDP-N-acetyl-alpha-D-muramoyl-L-alanyl-D-glutamate</name>
        <dbReference type="ChEBI" id="CHEBI:83900"/>
    </ligand>
</feature>
<dbReference type="EC" id="6.3.2.13" evidence="7"/>
<keyword evidence="7" id="KW-0547">Nucleotide-binding</keyword>
<dbReference type="Gene3D" id="3.90.190.20">
    <property type="entry name" value="Mur ligase, C-terminal domain"/>
    <property type="match status" value="1"/>
</dbReference>
<feature type="binding site" evidence="7">
    <location>
        <begin position="154"/>
        <end position="155"/>
    </location>
    <ligand>
        <name>UDP-N-acetyl-alpha-D-muramoyl-L-alanyl-D-glutamate</name>
        <dbReference type="ChEBI" id="CHEBI:83900"/>
    </ligand>
</feature>
<keyword evidence="7 12" id="KW-0436">Ligase</keyword>
<evidence type="ECO:0000259" key="11">
    <source>
        <dbReference type="Pfam" id="PF08245"/>
    </source>
</evidence>
<feature type="binding site" evidence="7">
    <location>
        <position position="371"/>
    </location>
    <ligand>
        <name>meso-2,6-diaminopimelate</name>
        <dbReference type="ChEBI" id="CHEBI:57791"/>
    </ligand>
</feature>
<evidence type="ECO:0000256" key="5">
    <source>
        <dbReference type="ARBA" id="ARBA00023306"/>
    </source>
</evidence>
<evidence type="ECO:0000313" key="13">
    <source>
        <dbReference type="Proteomes" id="UP001216390"/>
    </source>
</evidence>
<feature type="binding site" evidence="7">
    <location>
        <position position="181"/>
    </location>
    <ligand>
        <name>UDP-N-acetyl-alpha-D-muramoyl-L-alanyl-D-glutamate</name>
        <dbReference type="ChEBI" id="CHEBI:83900"/>
    </ligand>
</feature>
<dbReference type="SUPFAM" id="SSF53244">
    <property type="entry name" value="MurD-like peptide ligases, peptide-binding domain"/>
    <property type="match status" value="1"/>
</dbReference>
<evidence type="ECO:0000256" key="1">
    <source>
        <dbReference type="ARBA" id="ARBA00005898"/>
    </source>
</evidence>
<dbReference type="RefSeq" id="WP_272734750.1">
    <property type="nucleotide sequence ID" value="NZ_CP116942.1"/>
</dbReference>
<feature type="short sequence motif" description="Meso-diaminopimelate recognition motif" evidence="7">
    <location>
        <begin position="394"/>
        <end position="397"/>
    </location>
</feature>
<dbReference type="PANTHER" id="PTHR23135">
    <property type="entry name" value="MUR LIGASE FAMILY MEMBER"/>
    <property type="match status" value="1"/>
</dbReference>
<feature type="modified residue" description="N6-carboxylysine" evidence="7">
    <location>
        <position position="221"/>
    </location>
</feature>
<dbReference type="Gene3D" id="3.40.1190.10">
    <property type="entry name" value="Mur-like, catalytic domain"/>
    <property type="match status" value="1"/>
</dbReference>
<comment type="cofactor">
    <cofactor evidence="7">
        <name>Mg(2+)</name>
        <dbReference type="ChEBI" id="CHEBI:18420"/>
    </cofactor>
</comment>
<comment type="function">
    <text evidence="7">Catalyzes the addition of meso-diaminopimelic acid to the nucleotide precursor UDP-N-acetylmuramoyl-L-alanyl-D-glutamate (UMAG) in the biosynthesis of bacterial cell-wall peptidoglycan.</text>
</comment>
<dbReference type="InterPro" id="IPR036565">
    <property type="entry name" value="Mur-like_cat_sf"/>
</dbReference>
<dbReference type="InterPro" id="IPR000713">
    <property type="entry name" value="Mur_ligase_N"/>
</dbReference>
<dbReference type="Pfam" id="PF08245">
    <property type="entry name" value="Mur_ligase_M"/>
    <property type="match status" value="1"/>
</dbReference>
<keyword evidence="13" id="KW-1185">Reference proteome</keyword>
<evidence type="ECO:0000256" key="2">
    <source>
        <dbReference type="ARBA" id="ARBA00022618"/>
    </source>
</evidence>
<keyword evidence="7" id="KW-0963">Cytoplasm</keyword>
<keyword evidence="2 7" id="KW-0132">Cell division</keyword>
<feature type="binding site" evidence="7">
    <location>
        <begin position="121"/>
        <end position="127"/>
    </location>
    <ligand>
        <name>ATP</name>
        <dbReference type="ChEBI" id="CHEBI:30616"/>
    </ligand>
</feature>
<keyword evidence="7" id="KW-0067">ATP-binding</keyword>
<dbReference type="GO" id="GO:0009252">
    <property type="term" value="P:peptidoglycan biosynthetic process"/>
    <property type="evidence" value="ECO:0007669"/>
    <property type="project" value="UniProtKB-UniRule"/>
</dbReference>
<feature type="binding site" evidence="7">
    <location>
        <position position="445"/>
    </location>
    <ligand>
        <name>meso-2,6-diaminopimelate</name>
        <dbReference type="ChEBI" id="CHEBI:57791"/>
    </ligand>
</feature>
<proteinExistence type="inferred from homology"/>
<comment type="PTM">
    <text evidence="7">Carboxylation is probably crucial for Mg(2+) binding and, consequently, for the gamma-phosphate positioning of ATP.</text>
</comment>
<reference evidence="12" key="1">
    <citation type="submission" date="2023-01" db="EMBL/GenBank/DDBJ databases">
        <title>The diversity of Class Acidimicrobiia in South China Sea sediment environments and the proposal of Iamia marina sp. nov., a novel species of the genus Iamia.</title>
        <authorList>
            <person name="He Y."/>
            <person name="Tian X."/>
        </authorList>
    </citation>
    <scope>NUCLEOTIDE SEQUENCE</scope>
    <source>
        <strain evidence="12">DSM 19957</strain>
    </source>
</reference>
<protein>
    <recommendedName>
        <fullName evidence="7">UDP-N-acetylmuramoyl-L-alanyl-D-glutamate--2,6-diaminopimelate ligase</fullName>
        <ecNumber evidence="7">6.3.2.13</ecNumber>
    </recommendedName>
    <alternativeName>
        <fullName evidence="7">Meso-A2pm-adding enzyme</fullName>
    </alternativeName>
    <alternativeName>
        <fullName evidence="7">Meso-diaminopimelate-adding enzyme</fullName>
    </alternativeName>
    <alternativeName>
        <fullName evidence="7">UDP-MurNAc-L-Ala-D-Glu:meso-diaminopimelate ligase</fullName>
    </alternativeName>
    <alternativeName>
        <fullName evidence="7">UDP-MurNAc-tripeptide synthetase</fullName>
    </alternativeName>
    <alternativeName>
        <fullName evidence="7">UDP-N-acetylmuramyl-tripeptide synthetase</fullName>
    </alternativeName>
</protein>
<dbReference type="SUPFAM" id="SSF53623">
    <property type="entry name" value="MurD-like peptide ligases, catalytic domain"/>
    <property type="match status" value="1"/>
</dbReference>
<comment type="subcellular location">
    <subcellularLocation>
        <location evidence="7 8">Cytoplasm</location>
    </subcellularLocation>
</comment>
<dbReference type="Pfam" id="PF02875">
    <property type="entry name" value="Mur_ligase_C"/>
    <property type="match status" value="1"/>
</dbReference>
<evidence type="ECO:0000256" key="8">
    <source>
        <dbReference type="RuleBase" id="RU004135"/>
    </source>
</evidence>
<organism evidence="12 13">
    <name type="scientific">Iamia majanohamensis</name>
    <dbReference type="NCBI Taxonomy" id="467976"/>
    <lineage>
        <taxon>Bacteria</taxon>
        <taxon>Bacillati</taxon>
        <taxon>Actinomycetota</taxon>
        <taxon>Acidimicrobiia</taxon>
        <taxon>Acidimicrobiales</taxon>
        <taxon>Iamiaceae</taxon>
        <taxon>Iamia</taxon>
    </lineage>
</organism>
<dbReference type="Pfam" id="PF01225">
    <property type="entry name" value="Mur_ligase"/>
    <property type="match status" value="1"/>
</dbReference>
<dbReference type="Proteomes" id="UP001216390">
    <property type="component" value="Chromosome"/>
</dbReference>
<sequence>MSAAPDATGPATLDGVVAVAGGVGPASLDGDGATEVLRTSHDSRAVAPGDLFCCIPGAVADGHDHAAAAVAAGAAALLCERPLGLGVPEVRVASVRRALGPVASLVAGHPSRRAVVLGITGTNGKTTVVHLLGAIFGEAGRRIVTVGTLTGARTTPEAPELQTQMARAVADGVEVVAMEVSSHALDQHRVDGTRFAVAGFTNLSPDHLDHHGTMERYFAAKARLFTPELADHAVVVTDDPHGRLLVDAALVPTTGIGLDAAEGLVLSAAGSRFTWRGQPVSLPLAGRFNVRNALLAAEVAVAAGLAPDVVARGLGRTPPVAGRLEPVDAGQPFAVLVDYAHTPDGLAQVLAALREVGEGRLVVVFGCGGDRDAAKRPLMGAAAAAADKVVLTTDNPRSEDPGAIIEAVLAGIPPDTDLVVEPDRRAALAVAFADAAPGDVVLVAGKGHETTQVIGDQVLAFDDRLVAAELLGGAR</sequence>
<dbReference type="Gene3D" id="3.40.1390.10">
    <property type="entry name" value="MurE/MurF, N-terminal domain"/>
    <property type="match status" value="1"/>
</dbReference>
<dbReference type="PANTHER" id="PTHR23135:SF4">
    <property type="entry name" value="UDP-N-ACETYLMURAMOYL-L-ALANYL-D-GLUTAMATE--2,6-DIAMINOPIMELATE LIGASE MURE HOMOLOG, CHLOROPLASTIC"/>
    <property type="match status" value="1"/>
</dbReference>
<keyword evidence="6 7" id="KW-0961">Cell wall biogenesis/degradation</keyword>
<feature type="domain" description="Mur ligase C-terminal" evidence="10">
    <location>
        <begin position="322"/>
        <end position="447"/>
    </location>
</feature>
<name>A0AAE9Y2W0_9ACTN</name>
<dbReference type="InterPro" id="IPR035911">
    <property type="entry name" value="MurE/MurF_N"/>
</dbReference>